<sequence length="144" mass="15133">MRFPTFTLLAAAFSVAVVSSIPIAPQQALLEIQSSETDVTQLLADIVQSNLQAAQIEYAIVQKDLDNLGMYPGQLTNPTCVSSGPTSGTISATSQTDVLVTLQQLQLDMMVISAGIVNSSPETAIAAYTAAQAALETTYGYIFA</sequence>
<evidence type="ECO:0000313" key="2">
    <source>
        <dbReference type="EMBL" id="TKA23818.1"/>
    </source>
</evidence>
<feature type="chain" id="PRO_5020409255" description="Chorismate mutase domain-containing protein" evidence="1">
    <location>
        <begin position="21"/>
        <end position="144"/>
    </location>
</feature>
<name>A0A4U0TP55_9PEZI</name>
<gene>
    <name evidence="2" type="ORF">B0A54_17500</name>
</gene>
<reference evidence="2 3" key="1">
    <citation type="submission" date="2017-03" db="EMBL/GenBank/DDBJ databases">
        <title>Genomes of endolithic fungi from Antarctica.</title>
        <authorList>
            <person name="Coleine C."/>
            <person name="Masonjones S."/>
            <person name="Stajich J.E."/>
        </authorList>
    </citation>
    <scope>NUCLEOTIDE SEQUENCE [LARGE SCALE GENOMIC DNA]</scope>
    <source>
        <strain evidence="2 3">CCFEE 5311</strain>
    </source>
</reference>
<evidence type="ECO:0008006" key="4">
    <source>
        <dbReference type="Google" id="ProtNLM"/>
    </source>
</evidence>
<organism evidence="2 3">
    <name type="scientific">Friedmanniomyces endolithicus</name>
    <dbReference type="NCBI Taxonomy" id="329885"/>
    <lineage>
        <taxon>Eukaryota</taxon>
        <taxon>Fungi</taxon>
        <taxon>Dikarya</taxon>
        <taxon>Ascomycota</taxon>
        <taxon>Pezizomycotina</taxon>
        <taxon>Dothideomycetes</taxon>
        <taxon>Dothideomycetidae</taxon>
        <taxon>Mycosphaerellales</taxon>
        <taxon>Teratosphaeriaceae</taxon>
        <taxon>Friedmanniomyces</taxon>
    </lineage>
</organism>
<protein>
    <recommendedName>
        <fullName evidence="4">Chorismate mutase domain-containing protein</fullName>
    </recommendedName>
</protein>
<feature type="signal peptide" evidence="1">
    <location>
        <begin position="1"/>
        <end position="20"/>
    </location>
</feature>
<dbReference type="EMBL" id="NAJP01000202">
    <property type="protein sequence ID" value="TKA23818.1"/>
    <property type="molecule type" value="Genomic_DNA"/>
</dbReference>
<accession>A0A4U0TP55</accession>
<dbReference type="Proteomes" id="UP000310066">
    <property type="component" value="Unassembled WGS sequence"/>
</dbReference>
<evidence type="ECO:0000256" key="1">
    <source>
        <dbReference type="SAM" id="SignalP"/>
    </source>
</evidence>
<proteinExistence type="predicted"/>
<keyword evidence="1" id="KW-0732">Signal</keyword>
<comment type="caution">
    <text evidence="2">The sequence shown here is derived from an EMBL/GenBank/DDBJ whole genome shotgun (WGS) entry which is preliminary data.</text>
</comment>
<dbReference type="OrthoDB" id="10387131at2759"/>
<evidence type="ECO:0000313" key="3">
    <source>
        <dbReference type="Proteomes" id="UP000310066"/>
    </source>
</evidence>
<dbReference type="AlphaFoldDB" id="A0A4U0TP55"/>